<reference evidence="1 2" key="1">
    <citation type="submission" date="2020-03" db="EMBL/GenBank/DDBJ databases">
        <title>Genomic Encyclopedia of Type Strains, Phase IV (KMG-IV): sequencing the most valuable type-strain genomes for metagenomic binning, comparative biology and taxonomic classification.</title>
        <authorList>
            <person name="Goeker M."/>
        </authorList>
    </citation>
    <scope>NUCLEOTIDE SEQUENCE [LARGE SCALE GENOMIC DNA]</scope>
    <source>
        <strain evidence="1 2">DSM 102865</strain>
    </source>
</reference>
<dbReference type="InterPro" id="IPR023214">
    <property type="entry name" value="HAD_sf"/>
</dbReference>
<keyword evidence="2" id="KW-1185">Reference proteome</keyword>
<accession>A0ABX0UQC2</accession>
<dbReference type="InterPro" id="IPR036412">
    <property type="entry name" value="HAD-like_sf"/>
</dbReference>
<dbReference type="Proteomes" id="UP001179181">
    <property type="component" value="Unassembled WGS sequence"/>
</dbReference>
<evidence type="ECO:0000313" key="2">
    <source>
        <dbReference type="Proteomes" id="UP001179181"/>
    </source>
</evidence>
<name>A0ABX0UQC2_9BACT</name>
<dbReference type="RefSeq" id="WP_167274578.1">
    <property type="nucleotide sequence ID" value="NZ_JAASQJ010000004.1"/>
</dbReference>
<evidence type="ECO:0000313" key="1">
    <source>
        <dbReference type="EMBL" id="NIJ55189.1"/>
    </source>
</evidence>
<protein>
    <submittedName>
        <fullName evidence="1">Hydrolase of the HAD superfamily</fullName>
    </submittedName>
</protein>
<sequence>MPFYIHYSFDLWHTLIKPNPDFKKERTRFFYENLNYGAKSLEEIEMIFREVDVMCNAINEKTGRTINADQMYLMVISSMNNHCYPVNKVDLDWLFEEMDALLFRHMPLLYSLKTFDLLNQLKEAENTTMSIVGNTGFNRGNTLRTVLNILGISKFFDVQFYSDETGMSKPNPRSLNFY</sequence>
<proteinExistence type="predicted"/>
<organism evidence="1 2">
    <name type="scientific">Dyadobacter arcticus</name>
    <dbReference type="NCBI Taxonomy" id="1078754"/>
    <lineage>
        <taxon>Bacteria</taxon>
        <taxon>Pseudomonadati</taxon>
        <taxon>Bacteroidota</taxon>
        <taxon>Cytophagia</taxon>
        <taxon>Cytophagales</taxon>
        <taxon>Spirosomataceae</taxon>
        <taxon>Dyadobacter</taxon>
    </lineage>
</organism>
<dbReference type="GO" id="GO:0016787">
    <property type="term" value="F:hydrolase activity"/>
    <property type="evidence" value="ECO:0007669"/>
    <property type="project" value="UniProtKB-KW"/>
</dbReference>
<dbReference type="Gene3D" id="3.40.50.1000">
    <property type="entry name" value="HAD superfamily/HAD-like"/>
    <property type="match status" value="1"/>
</dbReference>
<comment type="caution">
    <text evidence="1">The sequence shown here is derived from an EMBL/GenBank/DDBJ whole genome shotgun (WGS) entry which is preliminary data.</text>
</comment>
<gene>
    <name evidence="1" type="ORF">FHS68_004376</name>
</gene>
<dbReference type="SUPFAM" id="SSF56784">
    <property type="entry name" value="HAD-like"/>
    <property type="match status" value="1"/>
</dbReference>
<keyword evidence="1" id="KW-0378">Hydrolase</keyword>
<dbReference type="EMBL" id="JAASQJ010000004">
    <property type="protein sequence ID" value="NIJ55189.1"/>
    <property type="molecule type" value="Genomic_DNA"/>
</dbReference>
<dbReference type="Gene3D" id="1.10.150.400">
    <property type="match status" value="1"/>
</dbReference>